<dbReference type="InterPro" id="IPR001164">
    <property type="entry name" value="ArfGAP_dom"/>
</dbReference>
<evidence type="ECO:0000313" key="9">
    <source>
        <dbReference type="EMBL" id="QOU18977.1"/>
    </source>
</evidence>
<name>A0A7D9CY60_DEKBR</name>
<reference evidence="10 11" key="1">
    <citation type="submission" date="2019-07" db="EMBL/GenBank/DDBJ databases">
        <authorList>
            <person name="Friedrich A."/>
            <person name="Schacherer J."/>
        </authorList>
    </citation>
    <scope>NUCLEOTIDE SEQUENCE [LARGE SCALE GENOMIC DNA]</scope>
</reference>
<feature type="domain" description="Arf-GAP" evidence="7">
    <location>
        <begin position="13"/>
        <end position="123"/>
    </location>
</feature>
<evidence type="ECO:0000256" key="5">
    <source>
        <dbReference type="PROSITE-ProRule" id="PRU00288"/>
    </source>
</evidence>
<dbReference type="AlphaFoldDB" id="A0A7D9CY60"/>
<evidence type="ECO:0000259" key="7">
    <source>
        <dbReference type="PROSITE" id="PS50115"/>
    </source>
</evidence>
<protein>
    <submittedName>
        <fullName evidence="10">DEBR0S2_17480g1_1</fullName>
    </submittedName>
</protein>
<dbReference type="EMBL" id="CABFWN010000002">
    <property type="protein sequence ID" value="VUG17839.1"/>
    <property type="molecule type" value="Genomic_DNA"/>
</dbReference>
<keyword evidence="4" id="KW-0862">Zinc</keyword>
<dbReference type="GO" id="GO:0000139">
    <property type="term" value="C:Golgi membrane"/>
    <property type="evidence" value="ECO:0007669"/>
    <property type="project" value="GOC"/>
</dbReference>
<feature type="compositionally biased region" description="Polar residues" evidence="6">
    <location>
        <begin position="311"/>
        <end position="321"/>
    </location>
</feature>
<dbReference type="Gene3D" id="1.10.220.150">
    <property type="entry name" value="Arf GTPase activating protein"/>
    <property type="match status" value="1"/>
</dbReference>
<sequence length="478" mass="52836">MGEEDFASKEEIKKIFTKLQRRSANKKCFDCDSRNATWTSIPFGIFVCLNCSASHRNMGVHISFVKSSTLDQKWTYKQLRMMKCGGNDKFKEFLNKNGGSIYLTRPLKEKYTNQIAKNYKEKLEERAANDAIRHPKILEWDDGSSSDDEIKASSSSTDDFFTKWESSSGSASATPSPLSSSTNLSKKQGHADDASKSASSRKLSSTSSLTSKPKRGSLLRNGRKTRNILGGGATNRNKSRLHVKKVNDDIDFDAFEQEAKNEEKEAKVLGVKPQINEKEFGVETTKKSETATRVSPLTLSKVGSAGKGIRKNSSATASVDNEQAEEPAITETRQSFAKLGFGMTAASPSDNAKDTNRGRRAKDVKYTGNVAKRFGGQKSISSDQFYGINAFDKEKDREARERLKSFTGAQSISSSQYYGNNEDELEGTNAEGGEIEQRVAEIAQKYVGQDINVLKAALQEQGEKIGKKLGDYLRDALR</sequence>
<evidence type="ECO:0000313" key="11">
    <source>
        <dbReference type="Proteomes" id="UP000478008"/>
    </source>
</evidence>
<reference evidence="9" key="4">
    <citation type="journal article" name="BMC Genomics">
        <title>New genome assemblies reveal patterns of domestication and adaptation across Brettanomyces (Dekkera) species.</title>
        <authorList>
            <person name="Roach M.J."/>
            <person name="Borneman A.R."/>
        </authorList>
    </citation>
    <scope>NUCLEOTIDE SEQUENCE</scope>
    <source>
        <strain evidence="9">UCD 2041</strain>
    </source>
</reference>
<dbReference type="InterPro" id="IPR037278">
    <property type="entry name" value="ARFGAP/RecO"/>
</dbReference>
<dbReference type="GO" id="GO:0005096">
    <property type="term" value="F:GTPase activator activity"/>
    <property type="evidence" value="ECO:0007669"/>
    <property type="project" value="UniProtKB-KW"/>
</dbReference>
<keyword evidence="3 5" id="KW-0863">Zinc-finger</keyword>
<keyword evidence="11" id="KW-1185">Reference proteome</keyword>
<reference evidence="9" key="3">
    <citation type="submission" date="2020-10" db="EMBL/GenBank/DDBJ databases">
        <authorList>
            <person name="Palmer J.M."/>
        </authorList>
    </citation>
    <scope>NUCLEOTIDE SEQUENCE</scope>
    <source>
        <strain evidence="9">UCD 2041</strain>
    </source>
</reference>
<dbReference type="Proteomes" id="UP000478008">
    <property type="component" value="Unassembled WGS sequence"/>
</dbReference>
<evidence type="ECO:0000313" key="12">
    <source>
        <dbReference type="Proteomes" id="UP000568158"/>
    </source>
</evidence>
<evidence type="ECO:0000256" key="2">
    <source>
        <dbReference type="ARBA" id="ARBA00022723"/>
    </source>
</evidence>
<evidence type="ECO:0000256" key="6">
    <source>
        <dbReference type="SAM" id="MobiDB-lite"/>
    </source>
</evidence>
<dbReference type="EMBL" id="JABCYN010000030">
    <property type="protein sequence ID" value="KAF6009669.1"/>
    <property type="molecule type" value="Genomic_DNA"/>
</dbReference>
<dbReference type="PANTHER" id="PTHR45686:SF4">
    <property type="entry name" value="ADP-RIBOSYLATION FACTOR GTPASE ACTIVATING PROTEIN 3, ISOFORM H"/>
    <property type="match status" value="1"/>
</dbReference>
<dbReference type="OMA" id="PANQVCF"/>
<keyword evidence="2" id="KW-0479">Metal-binding</keyword>
<accession>A0A7D9CY60</accession>
<dbReference type="InterPro" id="IPR038508">
    <property type="entry name" value="ArfGAP_dom_sf"/>
</dbReference>
<dbReference type="GO" id="GO:0048205">
    <property type="term" value="P:COPI coating of Golgi vesicle"/>
    <property type="evidence" value="ECO:0007669"/>
    <property type="project" value="TreeGrafter"/>
</dbReference>
<keyword evidence="1" id="KW-0343">GTPase activation</keyword>
<feature type="region of interest" description="Disordered" evidence="6">
    <location>
        <begin position="164"/>
        <end position="240"/>
    </location>
</feature>
<dbReference type="OrthoDB" id="983479at2759"/>
<evidence type="ECO:0000256" key="4">
    <source>
        <dbReference type="ARBA" id="ARBA00022833"/>
    </source>
</evidence>
<evidence type="ECO:0000256" key="3">
    <source>
        <dbReference type="ARBA" id="ARBA00022771"/>
    </source>
</evidence>
<dbReference type="PROSITE" id="PS50115">
    <property type="entry name" value="ARFGAP"/>
    <property type="match status" value="1"/>
</dbReference>
<organism evidence="10 11">
    <name type="scientific">Dekkera bruxellensis</name>
    <name type="common">Brettanomyces custersii</name>
    <dbReference type="NCBI Taxonomy" id="5007"/>
    <lineage>
        <taxon>Eukaryota</taxon>
        <taxon>Fungi</taxon>
        <taxon>Dikarya</taxon>
        <taxon>Ascomycota</taxon>
        <taxon>Saccharomycotina</taxon>
        <taxon>Pichiomycetes</taxon>
        <taxon>Pichiales</taxon>
        <taxon>Pichiaceae</taxon>
        <taxon>Brettanomyces</taxon>
    </lineage>
</organism>
<proteinExistence type="predicted"/>
<dbReference type="Proteomes" id="UP000568158">
    <property type="component" value="Unassembled WGS sequence"/>
</dbReference>
<feature type="compositionally biased region" description="Basic residues" evidence="6">
    <location>
        <begin position="212"/>
        <end position="226"/>
    </location>
</feature>
<feature type="compositionally biased region" description="Low complexity" evidence="6">
    <location>
        <begin position="196"/>
        <end position="211"/>
    </location>
</feature>
<evidence type="ECO:0000313" key="8">
    <source>
        <dbReference type="EMBL" id="KAF6009669.1"/>
    </source>
</evidence>
<dbReference type="SMART" id="SM00105">
    <property type="entry name" value="ArfGap"/>
    <property type="match status" value="1"/>
</dbReference>
<dbReference type="Proteomes" id="UP000663131">
    <property type="component" value="Chromosome 5"/>
</dbReference>
<reference evidence="8 12" key="2">
    <citation type="journal article" date="2020" name="Appl. Microbiol. Biotechnol.">
        <title>Targeted gene deletion in Brettanomyces bruxellensis with an expression-free CRISPR-Cas9 system.</title>
        <authorList>
            <person name="Varela C."/>
            <person name="Bartel C."/>
            <person name="Onetto C."/>
            <person name="Borneman A."/>
        </authorList>
    </citation>
    <scope>NUCLEOTIDE SEQUENCE [LARGE SCALE GENOMIC DNA]</scope>
    <source>
        <strain evidence="8 12">AWRI1613</strain>
    </source>
</reference>
<evidence type="ECO:0000256" key="1">
    <source>
        <dbReference type="ARBA" id="ARBA00022468"/>
    </source>
</evidence>
<feature type="region of interest" description="Disordered" evidence="6">
    <location>
        <begin position="304"/>
        <end position="329"/>
    </location>
</feature>
<dbReference type="GO" id="GO:0008270">
    <property type="term" value="F:zinc ion binding"/>
    <property type="evidence" value="ECO:0007669"/>
    <property type="project" value="UniProtKB-KW"/>
</dbReference>
<dbReference type="EMBL" id="CP063133">
    <property type="protein sequence ID" value="QOU18977.1"/>
    <property type="molecule type" value="Genomic_DNA"/>
</dbReference>
<dbReference type="Pfam" id="PF01412">
    <property type="entry name" value="ArfGap"/>
    <property type="match status" value="1"/>
</dbReference>
<dbReference type="PANTHER" id="PTHR45686">
    <property type="entry name" value="ADP-RIBOSYLATION FACTOR GTPASE ACTIVATING PROTEIN 3, ISOFORM H-RELATED"/>
    <property type="match status" value="1"/>
</dbReference>
<dbReference type="PRINTS" id="PR00405">
    <property type="entry name" value="REVINTRACTNG"/>
</dbReference>
<dbReference type="SUPFAM" id="SSF57863">
    <property type="entry name" value="ArfGap/RecO-like zinc finger"/>
    <property type="match status" value="1"/>
</dbReference>
<evidence type="ECO:0000313" key="10">
    <source>
        <dbReference type="EMBL" id="VUG17839.1"/>
    </source>
</evidence>
<dbReference type="CDD" id="cd08831">
    <property type="entry name" value="ArfGap_ArfGap2_3_like"/>
    <property type="match status" value="1"/>
</dbReference>
<feature type="region of interest" description="Disordered" evidence="6">
    <location>
        <begin position="413"/>
        <end position="432"/>
    </location>
</feature>
<feature type="compositionally biased region" description="Low complexity" evidence="6">
    <location>
        <begin position="166"/>
        <end position="185"/>
    </location>
</feature>
<gene>
    <name evidence="10" type="primary">GLO3</name>
    <name evidence="9" type="ORF">BRETT_004198</name>
    <name evidence="10" type="ORF">DEBR0S2_17480G</name>
    <name evidence="8" type="ORF">HII12_003215</name>
</gene>